<feature type="compositionally biased region" description="Basic residues" evidence="1">
    <location>
        <begin position="170"/>
        <end position="182"/>
    </location>
</feature>
<evidence type="ECO:0000313" key="2">
    <source>
        <dbReference type="EMBL" id="VVV84728.1"/>
    </source>
</evidence>
<reference evidence="2" key="1">
    <citation type="submission" date="2019-09" db="EMBL/GenBank/DDBJ databases">
        <authorList>
            <person name="Zhang L."/>
        </authorList>
    </citation>
    <scope>NUCLEOTIDE SEQUENCE</scope>
</reference>
<dbReference type="OMA" id="MYCGDTS"/>
<dbReference type="GO" id="GO:0019210">
    <property type="term" value="F:kinase inhibitor activity"/>
    <property type="evidence" value="ECO:0007669"/>
    <property type="project" value="InterPro"/>
</dbReference>
<feature type="region of interest" description="Disordered" evidence="1">
    <location>
        <begin position="260"/>
        <end position="285"/>
    </location>
</feature>
<sequence length="353" mass="37840">MGKSGEGPNLTRSLSSSSSISSDFEFTISLSPASRKTSSTLYCPADELFFKGQLLPLHLPPRLRIIQTLTTPTSTGRPNSPPPPPDRHASPPISFSTTTAAAAASRPRPATTVFPPRVPPSIHLTSTANNDSSGWSSDATSSRDSNSSSCDSSRRTSSATTDDEDAHLTSLKKLRHFARLPTKKPVAPPTPRPPPPPPPLSNKPPSKMKISSIFLTKGKKMSRSAKNVFQKYINKVKPLYEKISHMKAGEERLVKARDSCSSTGSSSFHATHHSHSFSGNLSGFPKRRASARPIRGYIGSCPPSVMSSPSHSGVLTFSGEFLPSMDSSSMEELQSAIQGAIAYCKNSNAVHDK</sequence>
<dbReference type="PANTHER" id="PTHR33312">
    <property type="entry name" value="MEMBRANE-ASSOCIATED KINASE REGULATOR 4-RELATED"/>
    <property type="match status" value="1"/>
</dbReference>
<dbReference type="Gramene" id="NC13G0027370.1">
    <property type="protein sequence ID" value="NC13G0027370.1:cds"/>
    <property type="gene ID" value="NC13G0027370"/>
</dbReference>
<protein>
    <recommendedName>
        <fullName evidence="3">Membrane-associated kinase regulator 1</fullName>
    </recommendedName>
</protein>
<gene>
    <name evidence="2" type="ORF">NYM_LOCUS9475</name>
</gene>
<evidence type="ECO:0008006" key="3">
    <source>
        <dbReference type="Google" id="ProtNLM"/>
    </source>
</evidence>
<organism evidence="2">
    <name type="scientific">Nymphaea colorata</name>
    <name type="common">pocket water lily</name>
    <dbReference type="NCBI Taxonomy" id="210225"/>
    <lineage>
        <taxon>Eukaryota</taxon>
        <taxon>Viridiplantae</taxon>
        <taxon>Streptophyta</taxon>
        <taxon>Embryophyta</taxon>
        <taxon>Tracheophyta</taxon>
        <taxon>Spermatophyta</taxon>
        <taxon>Magnoliopsida</taxon>
        <taxon>Nymphaeales</taxon>
        <taxon>Nymphaeaceae</taxon>
        <taxon>Nymphaea</taxon>
    </lineage>
</organism>
<dbReference type="GO" id="GO:0005886">
    <property type="term" value="C:plasma membrane"/>
    <property type="evidence" value="ECO:0007669"/>
    <property type="project" value="InterPro"/>
</dbReference>
<accession>A0A5K0Z5Q5</accession>
<dbReference type="OrthoDB" id="1927169at2759"/>
<feature type="compositionally biased region" description="Low complexity" evidence="1">
    <location>
        <begin position="260"/>
        <end position="269"/>
    </location>
</feature>
<feature type="region of interest" description="Disordered" evidence="1">
    <location>
        <begin position="70"/>
        <end position="207"/>
    </location>
</feature>
<feature type="compositionally biased region" description="Low complexity" evidence="1">
    <location>
        <begin position="13"/>
        <end position="22"/>
    </location>
</feature>
<name>A0A5K0Z5Q5_9MAGN</name>
<feature type="compositionally biased region" description="Low complexity" evidence="1">
    <location>
        <begin position="131"/>
        <end position="160"/>
    </location>
</feature>
<feature type="region of interest" description="Disordered" evidence="1">
    <location>
        <begin position="1"/>
        <end position="22"/>
    </location>
</feature>
<evidence type="ECO:0000256" key="1">
    <source>
        <dbReference type="SAM" id="MobiDB-lite"/>
    </source>
</evidence>
<feature type="compositionally biased region" description="Low complexity" evidence="1">
    <location>
        <begin position="90"/>
        <end position="112"/>
    </location>
</feature>
<dbReference type="EMBL" id="LR721778">
    <property type="protein sequence ID" value="VVV84728.1"/>
    <property type="molecule type" value="Genomic_DNA"/>
</dbReference>
<dbReference type="InterPro" id="IPR039620">
    <property type="entry name" value="BKI1/MAKR1/3/4"/>
</dbReference>
<dbReference type="AlphaFoldDB" id="A0A5K0Z5Q5"/>
<proteinExistence type="predicted"/>
<feature type="compositionally biased region" description="Pro residues" evidence="1">
    <location>
        <begin position="186"/>
        <end position="202"/>
    </location>
</feature>
<dbReference type="PANTHER" id="PTHR33312:SF8">
    <property type="entry name" value="MEMBRANE-ASSOCIATED KINASE REGULATOR 1-RELATED"/>
    <property type="match status" value="1"/>
</dbReference>